<evidence type="ECO:0000313" key="3">
    <source>
        <dbReference type="EMBL" id="MFA0812373.1"/>
    </source>
</evidence>
<dbReference type="Gene3D" id="3.30.360.10">
    <property type="entry name" value="Dihydrodipicolinate Reductase, domain 2"/>
    <property type="match status" value="1"/>
</dbReference>
<protein>
    <submittedName>
        <fullName evidence="3">Gfo/Idh/MocA family protein</fullName>
    </submittedName>
</protein>
<gene>
    <name evidence="3" type="ORF">ACCI49_15780</name>
</gene>
<comment type="caution">
    <text evidence="3">The sequence shown here is derived from an EMBL/GenBank/DDBJ whole genome shotgun (WGS) entry which is preliminary data.</text>
</comment>
<dbReference type="InterPro" id="IPR000683">
    <property type="entry name" value="Gfo/Idh/MocA-like_OxRdtase_N"/>
</dbReference>
<organism evidence="3 4">
    <name type="scientific">Microbulbifer epialgicus</name>
    <dbReference type="NCBI Taxonomy" id="393907"/>
    <lineage>
        <taxon>Bacteria</taxon>
        <taxon>Pseudomonadati</taxon>
        <taxon>Pseudomonadota</taxon>
        <taxon>Gammaproteobacteria</taxon>
        <taxon>Cellvibrionales</taxon>
        <taxon>Microbulbiferaceae</taxon>
        <taxon>Microbulbifer</taxon>
    </lineage>
</organism>
<dbReference type="PANTHER" id="PTHR43708">
    <property type="entry name" value="CONSERVED EXPRESSED OXIDOREDUCTASE (EUROFUNG)"/>
    <property type="match status" value="1"/>
</dbReference>
<dbReference type="EMBL" id="JBGMEK010000039">
    <property type="protein sequence ID" value="MFA0812373.1"/>
    <property type="molecule type" value="Genomic_DNA"/>
</dbReference>
<sequence>MSRKIRMGMVGGGDGAFIGAIHRMAAALDGEIELVAGCFSSNPERGRTSGEKLGLAADRIYPSYQQMIIEESVLSPEKRMEFVVVVTPNDLHLPVSIAALEGGFHVLSDKPAAGTLEEVIELQREVFRSGKIYGLTHTYAAYPMVLQAREMLNRGDLGPVRRVTVAYPQGWLALSGDSAGSKQASWRTDPARSGESGCFADIGTHAHHLVEYVTGQRITDVCADLGSIVEARALDDDGAALFKLENGARGTLTASQVCGGEGNNLNISVYCEQGSLFWEQESPNELQVKRRGQPIDIYRAGADCDYLEDKVRSRCRTPQGHPEGYIEAFANIYRDFAQSVRCRWDGQSTEQDSCVGDIQAGVRGMAFVRGALESSRKGSSWVSLTPYWE</sequence>
<proteinExistence type="predicted"/>
<evidence type="ECO:0000259" key="2">
    <source>
        <dbReference type="Pfam" id="PF22725"/>
    </source>
</evidence>
<reference evidence="3 4" key="1">
    <citation type="submission" date="2024-08" db="EMBL/GenBank/DDBJ databases">
        <authorList>
            <person name="Ishaq N."/>
        </authorList>
    </citation>
    <scope>NUCLEOTIDE SEQUENCE [LARGE SCALE GENOMIC DNA]</scope>
    <source>
        <strain evidence="3 4">DSM 18651</strain>
    </source>
</reference>
<dbReference type="InterPro" id="IPR036291">
    <property type="entry name" value="NAD(P)-bd_dom_sf"/>
</dbReference>
<dbReference type="SUPFAM" id="SSF55347">
    <property type="entry name" value="Glyceraldehyde-3-phosphate dehydrogenase-like, C-terminal domain"/>
    <property type="match status" value="1"/>
</dbReference>
<dbReference type="Proteomes" id="UP001569428">
    <property type="component" value="Unassembled WGS sequence"/>
</dbReference>
<dbReference type="Pfam" id="PF01408">
    <property type="entry name" value="GFO_IDH_MocA"/>
    <property type="match status" value="1"/>
</dbReference>
<feature type="domain" description="GFO/IDH/MocA-like oxidoreductase" evidence="2">
    <location>
        <begin position="145"/>
        <end position="276"/>
    </location>
</feature>
<dbReference type="PANTHER" id="PTHR43708:SF3">
    <property type="entry name" value="OXIDOREDUCTASE"/>
    <property type="match status" value="1"/>
</dbReference>
<dbReference type="Gene3D" id="3.40.50.720">
    <property type="entry name" value="NAD(P)-binding Rossmann-like Domain"/>
    <property type="match status" value="1"/>
</dbReference>
<keyword evidence="4" id="KW-1185">Reference proteome</keyword>
<dbReference type="RefSeq" id="WP_371840038.1">
    <property type="nucleotide sequence ID" value="NZ_JBGMEK010000039.1"/>
</dbReference>
<dbReference type="SUPFAM" id="SSF51735">
    <property type="entry name" value="NAD(P)-binding Rossmann-fold domains"/>
    <property type="match status" value="1"/>
</dbReference>
<dbReference type="InterPro" id="IPR055170">
    <property type="entry name" value="GFO_IDH_MocA-like_dom"/>
</dbReference>
<evidence type="ECO:0000259" key="1">
    <source>
        <dbReference type="Pfam" id="PF01408"/>
    </source>
</evidence>
<feature type="domain" description="Gfo/Idh/MocA-like oxidoreductase N-terminal" evidence="1">
    <location>
        <begin position="5"/>
        <end position="135"/>
    </location>
</feature>
<evidence type="ECO:0000313" key="4">
    <source>
        <dbReference type="Proteomes" id="UP001569428"/>
    </source>
</evidence>
<accession>A0ABV4P3P9</accession>
<dbReference type="Pfam" id="PF22725">
    <property type="entry name" value="GFO_IDH_MocA_C3"/>
    <property type="match status" value="1"/>
</dbReference>
<dbReference type="InterPro" id="IPR051317">
    <property type="entry name" value="Gfo/Idh/MocA_oxidoreduct"/>
</dbReference>
<name>A0ABV4P3P9_9GAMM</name>